<comment type="pathway">
    <text evidence="2 10">Glycan metabolism; cellulose degradation.</text>
</comment>
<reference evidence="12 13" key="2">
    <citation type="submission" date="2015-05" db="EMBL/GenBank/DDBJ databases">
        <authorList>
            <person name="Morales-Cruz A."/>
            <person name="Amrine K.C."/>
            <person name="Cantu D."/>
        </authorList>
    </citation>
    <scope>NUCLEOTIDE SEQUENCE [LARGE SCALE GENOMIC DNA]</scope>
    <source>
        <strain evidence="12">UCRPC4</strain>
    </source>
</reference>
<dbReference type="InterPro" id="IPR017853">
    <property type="entry name" value="GH"/>
</dbReference>
<dbReference type="SMART" id="SM00758">
    <property type="entry name" value="PA14"/>
    <property type="match status" value="1"/>
</dbReference>
<dbReference type="GO" id="GO:0030245">
    <property type="term" value="P:cellulose catabolic process"/>
    <property type="evidence" value="ECO:0007669"/>
    <property type="project" value="UniProtKB-UniPathway"/>
</dbReference>
<dbReference type="InterPro" id="IPR037524">
    <property type="entry name" value="PA14/GLEYA"/>
</dbReference>
<comment type="caution">
    <text evidence="12">The sequence shown here is derived from an EMBL/GenBank/DDBJ whole genome shotgun (WGS) entry which is preliminary data.</text>
</comment>
<protein>
    <recommendedName>
        <fullName evidence="10">beta-glucosidase</fullName>
        <ecNumber evidence="10">3.2.1.21</ecNumber>
    </recommendedName>
</protein>
<reference evidence="12 13" key="1">
    <citation type="submission" date="2015-05" db="EMBL/GenBank/DDBJ databases">
        <title>Distinctive expansion of gene families associated with plant cell wall degradation and secondary metabolism in the genomes of grapevine trunk pathogens.</title>
        <authorList>
            <person name="Lawrence D.P."/>
            <person name="Travadon R."/>
            <person name="Rolshausen P.E."/>
            <person name="Baumgartner K."/>
        </authorList>
    </citation>
    <scope>NUCLEOTIDE SEQUENCE [LARGE SCALE GENOMIC DNA]</scope>
    <source>
        <strain evidence="12">UCRPC4</strain>
    </source>
</reference>
<dbReference type="Pfam" id="PF01915">
    <property type="entry name" value="Glyco_hydro_3_C"/>
    <property type="match status" value="1"/>
</dbReference>
<dbReference type="Gene3D" id="2.60.120.260">
    <property type="entry name" value="Galactose-binding domain-like"/>
    <property type="match status" value="1"/>
</dbReference>
<keyword evidence="4 10" id="KW-0378">Hydrolase</keyword>
<dbReference type="SMART" id="SM01217">
    <property type="entry name" value="Fn3_like"/>
    <property type="match status" value="1"/>
</dbReference>
<dbReference type="Pfam" id="PF00933">
    <property type="entry name" value="Glyco_hydro_3"/>
    <property type="match status" value="1"/>
</dbReference>
<keyword evidence="5" id="KW-0136">Cellulose degradation</keyword>
<dbReference type="EC" id="3.2.1.21" evidence="10"/>
<dbReference type="UniPathway" id="UPA00696"/>
<evidence type="ECO:0000256" key="1">
    <source>
        <dbReference type="ARBA" id="ARBA00000448"/>
    </source>
</evidence>
<dbReference type="InterPro" id="IPR013783">
    <property type="entry name" value="Ig-like_fold"/>
</dbReference>
<dbReference type="SUPFAM" id="SSF52279">
    <property type="entry name" value="Beta-D-glucan exohydrolase, C-terminal domain"/>
    <property type="match status" value="1"/>
</dbReference>
<keyword evidence="9 10" id="KW-0624">Polysaccharide degradation</keyword>
<accession>A0A0G2HEV5</accession>
<keyword evidence="8 10" id="KW-0326">Glycosidase</keyword>
<dbReference type="InterPro" id="IPR026891">
    <property type="entry name" value="Fn3-like"/>
</dbReference>
<dbReference type="PANTHER" id="PTHR42715:SF27">
    <property type="entry name" value="BETA-GLUCOSIDASE-RELATED"/>
    <property type="match status" value="1"/>
</dbReference>
<dbReference type="InterPro" id="IPR036962">
    <property type="entry name" value="Glyco_hydro_3_N_sf"/>
</dbReference>
<comment type="catalytic activity">
    <reaction evidence="1 10">
        <text>Hydrolysis of terminal, non-reducing beta-D-glucosyl residues with release of beta-D-glucose.</text>
        <dbReference type="EC" id="3.2.1.21"/>
    </reaction>
</comment>
<dbReference type="InterPro" id="IPR036881">
    <property type="entry name" value="Glyco_hydro_3_C_sf"/>
</dbReference>
<dbReference type="InterPro" id="IPR019800">
    <property type="entry name" value="Glyco_hydro_3_AS"/>
</dbReference>
<evidence type="ECO:0000256" key="6">
    <source>
        <dbReference type="ARBA" id="ARBA00023180"/>
    </source>
</evidence>
<dbReference type="Pfam" id="PF14310">
    <property type="entry name" value="Fn3-like"/>
    <property type="match status" value="1"/>
</dbReference>
<dbReference type="Proteomes" id="UP000053317">
    <property type="component" value="Unassembled WGS sequence"/>
</dbReference>
<evidence type="ECO:0000256" key="10">
    <source>
        <dbReference type="RuleBase" id="RU361161"/>
    </source>
</evidence>
<dbReference type="AlphaFoldDB" id="A0A0G2HEV5"/>
<feature type="domain" description="PA14" evidence="11">
    <location>
        <begin position="209"/>
        <end position="367"/>
    </location>
</feature>
<sequence>MSAYNKVNGIHVCEDERFLREILREEWGWNGLVMSDWFGTYSTSEAINAGMDLEMPGPSRWRGEQAFVAASSDKSRPTALDDCARRVLNLVNECVRSGIPENAPELARDTPETTEFLRRLAAESIVLLKNDGGILPLKSHKKTLVVGPNARLARYCGGGSSELIPYHAVSPLEGIQEKIGAENVTFTIGAHSHKDLPDIARLLIPTLDSTENGVTFTPFNDAPGVKDRKPVEELLVRTSSMILLDYNNPKLAQLWYADIEGYLAADRTGEFQFGLCVFGAARLYVNGTLLIDATEVQKPGNAFFGCGTEEVKATLPLQKGDTYHVKVEFFSEPFSKLTPQAVTFPNGAVKVGGAWVINHQEEIRCAAALAREHEQVVLCIGLNNGWESEGFDRDDMKLPPYLDDLAAAVLEANPNTAVVVQSGAPVEMPWLSSTSALLQAWYGGNEAGHGIADVLYGDVNPSGKLSLSFPKKIEDNPAYFNFRCEAGRVLYGEDVYVGYRWYEGLKRPVNFPFGFGLSYTTFKFEDLSLKMDNESLTISVRVSNTGNVDGAQVLQIYVSHKNPSIRRPVKELKEFSKVFLTKGTNKTISLDIPLKYACSYFDERRDQWIFEKGQYTVIVSDSSRLETGKYVEADFKIDKTIWWSGM</sequence>
<dbReference type="InterPro" id="IPR050288">
    <property type="entry name" value="Cellulose_deg_GH3"/>
</dbReference>
<dbReference type="InterPro" id="IPR011658">
    <property type="entry name" value="PA14_dom"/>
</dbReference>
<dbReference type="PANTHER" id="PTHR42715">
    <property type="entry name" value="BETA-GLUCOSIDASE"/>
    <property type="match status" value="1"/>
</dbReference>
<dbReference type="Gene3D" id="3.20.20.300">
    <property type="entry name" value="Glycoside hydrolase, family 3, N-terminal domain"/>
    <property type="match status" value="2"/>
</dbReference>
<dbReference type="EMBL" id="LCWF01000032">
    <property type="protein sequence ID" value="KKY27000.1"/>
    <property type="molecule type" value="Genomic_DNA"/>
</dbReference>
<proteinExistence type="inferred from homology"/>
<dbReference type="GO" id="GO:0008422">
    <property type="term" value="F:beta-glucosidase activity"/>
    <property type="evidence" value="ECO:0007669"/>
    <property type="project" value="UniProtKB-EC"/>
</dbReference>
<dbReference type="InterPro" id="IPR001764">
    <property type="entry name" value="Glyco_hydro_3_N"/>
</dbReference>
<keyword evidence="6" id="KW-0325">Glycoprotein</keyword>
<gene>
    <name evidence="12" type="ORF">UCRPC4_g01347</name>
</gene>
<evidence type="ECO:0000256" key="3">
    <source>
        <dbReference type="ARBA" id="ARBA00005336"/>
    </source>
</evidence>
<dbReference type="FunFam" id="2.60.40.10:FF:000495">
    <property type="entry name" value="Periplasmic beta-glucosidase"/>
    <property type="match status" value="1"/>
</dbReference>
<dbReference type="Gene3D" id="3.40.50.1700">
    <property type="entry name" value="Glycoside hydrolase family 3 C-terminal domain"/>
    <property type="match status" value="1"/>
</dbReference>
<evidence type="ECO:0000256" key="8">
    <source>
        <dbReference type="ARBA" id="ARBA00023295"/>
    </source>
</evidence>
<dbReference type="SUPFAM" id="SSF51445">
    <property type="entry name" value="(Trans)glycosidases"/>
    <property type="match status" value="1"/>
</dbReference>
<name>A0A0G2HEV5_PHACM</name>
<evidence type="ECO:0000259" key="11">
    <source>
        <dbReference type="PROSITE" id="PS51820"/>
    </source>
</evidence>
<evidence type="ECO:0000256" key="7">
    <source>
        <dbReference type="ARBA" id="ARBA00023277"/>
    </source>
</evidence>
<dbReference type="PROSITE" id="PS51820">
    <property type="entry name" value="PA14"/>
    <property type="match status" value="1"/>
</dbReference>
<keyword evidence="13" id="KW-1185">Reference proteome</keyword>
<evidence type="ECO:0000313" key="12">
    <source>
        <dbReference type="EMBL" id="KKY27000.1"/>
    </source>
</evidence>
<evidence type="ECO:0000256" key="2">
    <source>
        <dbReference type="ARBA" id="ARBA00004987"/>
    </source>
</evidence>
<dbReference type="Pfam" id="PF07691">
    <property type="entry name" value="PA14"/>
    <property type="match status" value="1"/>
</dbReference>
<dbReference type="OrthoDB" id="47059at2759"/>
<organism evidence="12 13">
    <name type="scientific">Phaeomoniella chlamydospora</name>
    <name type="common">Phaeoacremonium chlamydosporum</name>
    <dbReference type="NCBI Taxonomy" id="158046"/>
    <lineage>
        <taxon>Eukaryota</taxon>
        <taxon>Fungi</taxon>
        <taxon>Dikarya</taxon>
        <taxon>Ascomycota</taxon>
        <taxon>Pezizomycotina</taxon>
        <taxon>Eurotiomycetes</taxon>
        <taxon>Chaetothyriomycetidae</taxon>
        <taxon>Phaeomoniellales</taxon>
        <taxon>Phaeomoniellaceae</taxon>
        <taxon>Phaeomoniella</taxon>
    </lineage>
</organism>
<dbReference type="InterPro" id="IPR002772">
    <property type="entry name" value="Glyco_hydro_3_C"/>
</dbReference>
<evidence type="ECO:0000256" key="4">
    <source>
        <dbReference type="ARBA" id="ARBA00022801"/>
    </source>
</evidence>
<dbReference type="Gene3D" id="2.60.40.10">
    <property type="entry name" value="Immunoglobulins"/>
    <property type="match status" value="1"/>
</dbReference>
<dbReference type="PROSITE" id="PS00775">
    <property type="entry name" value="GLYCOSYL_HYDROL_F3"/>
    <property type="match status" value="1"/>
</dbReference>
<comment type="similarity">
    <text evidence="3 10">Belongs to the glycosyl hydrolase 3 family.</text>
</comment>
<evidence type="ECO:0000313" key="13">
    <source>
        <dbReference type="Proteomes" id="UP000053317"/>
    </source>
</evidence>
<evidence type="ECO:0000256" key="5">
    <source>
        <dbReference type="ARBA" id="ARBA00023001"/>
    </source>
</evidence>
<evidence type="ECO:0000256" key="9">
    <source>
        <dbReference type="ARBA" id="ARBA00023326"/>
    </source>
</evidence>
<keyword evidence="7 10" id="KW-0119">Carbohydrate metabolism</keyword>